<sequence>MPEESSVPPSSGAPSGPAGSTGPAERTEAPRPTGRPGEASSPPPLSNPVPPTLRPATRPPDNPTDQVRTDVIGGWITRGGSGPCYGLVDDNGVEYALYGPTAGALAKGTRVVVRTAPTTAKVDCGPGRLLAIRSVRRQT</sequence>
<name>A0ABV6NVQ3_9ACTN</name>
<accession>A0ABV6NVQ3</accession>
<feature type="compositionally biased region" description="Pro residues" evidence="1">
    <location>
        <begin position="41"/>
        <end position="62"/>
    </location>
</feature>
<gene>
    <name evidence="2" type="ORF">ACFFHU_12075</name>
</gene>
<dbReference type="EMBL" id="JBHLUE010000008">
    <property type="protein sequence ID" value="MFC0564867.1"/>
    <property type="molecule type" value="Genomic_DNA"/>
</dbReference>
<evidence type="ECO:0000313" key="2">
    <source>
        <dbReference type="EMBL" id="MFC0564867.1"/>
    </source>
</evidence>
<dbReference type="Proteomes" id="UP001589894">
    <property type="component" value="Unassembled WGS sequence"/>
</dbReference>
<evidence type="ECO:0000313" key="3">
    <source>
        <dbReference type="Proteomes" id="UP001589894"/>
    </source>
</evidence>
<protein>
    <submittedName>
        <fullName evidence="2">Uncharacterized protein</fullName>
    </submittedName>
</protein>
<evidence type="ECO:0000256" key="1">
    <source>
        <dbReference type="SAM" id="MobiDB-lite"/>
    </source>
</evidence>
<reference evidence="2 3" key="1">
    <citation type="submission" date="2024-09" db="EMBL/GenBank/DDBJ databases">
        <authorList>
            <person name="Sun Q."/>
            <person name="Mori K."/>
        </authorList>
    </citation>
    <scope>NUCLEOTIDE SEQUENCE [LARGE SCALE GENOMIC DNA]</scope>
    <source>
        <strain evidence="2 3">TBRC 2205</strain>
    </source>
</reference>
<keyword evidence="3" id="KW-1185">Reference proteome</keyword>
<proteinExistence type="predicted"/>
<feature type="region of interest" description="Disordered" evidence="1">
    <location>
        <begin position="1"/>
        <end position="70"/>
    </location>
</feature>
<feature type="compositionally biased region" description="Low complexity" evidence="1">
    <location>
        <begin position="1"/>
        <end position="24"/>
    </location>
</feature>
<comment type="caution">
    <text evidence="2">The sequence shown here is derived from an EMBL/GenBank/DDBJ whole genome shotgun (WGS) entry which is preliminary data.</text>
</comment>
<organism evidence="2 3">
    <name type="scientific">Plantactinospora siamensis</name>
    <dbReference type="NCBI Taxonomy" id="555372"/>
    <lineage>
        <taxon>Bacteria</taxon>
        <taxon>Bacillati</taxon>
        <taxon>Actinomycetota</taxon>
        <taxon>Actinomycetes</taxon>
        <taxon>Micromonosporales</taxon>
        <taxon>Micromonosporaceae</taxon>
        <taxon>Plantactinospora</taxon>
    </lineage>
</organism>